<evidence type="ECO:0000256" key="8">
    <source>
        <dbReference type="HAMAP-Rule" id="MF_00997"/>
    </source>
</evidence>
<dbReference type="PANTHER" id="PTHR22726">
    <property type="entry name" value="METALLOENDOPEPTIDASE OMA1"/>
    <property type="match status" value="1"/>
</dbReference>
<feature type="binding site" evidence="8">
    <location>
        <position position="172"/>
    </location>
    <ligand>
        <name>Zn(2+)</name>
        <dbReference type="ChEBI" id="CHEBI:29105"/>
        <note>catalytic</note>
    </ligand>
</feature>
<keyword evidence="6 8" id="KW-0862">Zinc</keyword>
<evidence type="ECO:0000256" key="4">
    <source>
        <dbReference type="ARBA" id="ARBA00022764"/>
    </source>
</evidence>
<evidence type="ECO:0000256" key="3">
    <source>
        <dbReference type="ARBA" id="ARBA00022729"/>
    </source>
</evidence>
<dbReference type="InterPro" id="IPR011990">
    <property type="entry name" value="TPR-like_helical_dom_sf"/>
</dbReference>
<dbReference type="CDD" id="cd07333">
    <property type="entry name" value="M48C_bepA_like"/>
    <property type="match status" value="1"/>
</dbReference>
<keyword evidence="3 8" id="KW-0732">Signal</keyword>
<dbReference type="SUPFAM" id="SSF48452">
    <property type="entry name" value="TPR-like"/>
    <property type="match status" value="1"/>
</dbReference>
<dbReference type="InterPro" id="IPR051156">
    <property type="entry name" value="Mito/Outer_Membr_Metalloprot"/>
</dbReference>
<dbReference type="PROSITE" id="PS50005">
    <property type="entry name" value="TPR"/>
    <property type="match status" value="1"/>
</dbReference>
<dbReference type="GO" id="GO:0004222">
    <property type="term" value="F:metalloendopeptidase activity"/>
    <property type="evidence" value="ECO:0007669"/>
    <property type="project" value="InterPro"/>
</dbReference>
<feature type="binding site" evidence="8">
    <location>
        <position position="231"/>
    </location>
    <ligand>
        <name>Zn(2+)</name>
        <dbReference type="ChEBI" id="CHEBI:29105"/>
        <note>catalytic</note>
    </ligand>
</feature>
<organism evidence="12 13">
    <name type="scientific">Arenicella chitinivorans</name>
    <dbReference type="NCBI Taxonomy" id="1329800"/>
    <lineage>
        <taxon>Bacteria</taxon>
        <taxon>Pseudomonadati</taxon>
        <taxon>Pseudomonadota</taxon>
        <taxon>Gammaproteobacteria</taxon>
        <taxon>Arenicellales</taxon>
        <taxon>Arenicellaceae</taxon>
        <taxon>Arenicella</taxon>
    </lineage>
</organism>
<keyword evidence="9" id="KW-0802">TPR repeat</keyword>
<dbReference type="EC" id="3.4.-.-" evidence="8"/>
<feature type="binding site" evidence="8">
    <location>
        <position position="168"/>
    </location>
    <ligand>
        <name>Zn(2+)</name>
        <dbReference type="ChEBI" id="CHEBI:29105"/>
        <note>catalytic</note>
    </ligand>
</feature>
<reference evidence="12" key="1">
    <citation type="journal article" date="2014" name="Int. J. Syst. Evol. Microbiol.">
        <title>Complete genome sequence of Corynebacterium casei LMG S-19264T (=DSM 44701T), isolated from a smear-ripened cheese.</title>
        <authorList>
            <consortium name="US DOE Joint Genome Institute (JGI-PGF)"/>
            <person name="Walter F."/>
            <person name="Albersmeier A."/>
            <person name="Kalinowski J."/>
            <person name="Ruckert C."/>
        </authorList>
    </citation>
    <scope>NUCLEOTIDE SEQUENCE</scope>
    <source>
        <strain evidence="12">KCTC 12711</strain>
    </source>
</reference>
<feature type="coiled-coil region" evidence="10">
    <location>
        <begin position="488"/>
        <end position="515"/>
    </location>
</feature>
<evidence type="ECO:0000313" key="12">
    <source>
        <dbReference type="EMBL" id="GHA07143.1"/>
    </source>
</evidence>
<dbReference type="PANTHER" id="PTHR22726:SF1">
    <property type="entry name" value="METALLOENDOPEPTIDASE OMA1, MITOCHONDRIAL"/>
    <property type="match status" value="1"/>
</dbReference>
<keyword evidence="10" id="KW-0175">Coiled coil</keyword>
<keyword evidence="7 8" id="KW-0482">Metalloprotease</keyword>
<dbReference type="InterPro" id="IPR019734">
    <property type="entry name" value="TPR_rpt"/>
</dbReference>
<dbReference type="AlphaFoldDB" id="A0A918VJS7"/>
<feature type="active site" evidence="8">
    <location>
        <position position="169"/>
    </location>
</feature>
<evidence type="ECO:0000256" key="6">
    <source>
        <dbReference type="ARBA" id="ARBA00022833"/>
    </source>
</evidence>
<accession>A0A918VJS7</accession>
<evidence type="ECO:0000256" key="7">
    <source>
        <dbReference type="ARBA" id="ARBA00023049"/>
    </source>
</evidence>
<dbReference type="EMBL" id="BMXA01000002">
    <property type="protein sequence ID" value="GHA07143.1"/>
    <property type="molecule type" value="Genomic_DNA"/>
</dbReference>
<evidence type="ECO:0000256" key="2">
    <source>
        <dbReference type="ARBA" id="ARBA00022723"/>
    </source>
</evidence>
<keyword evidence="2 8" id="KW-0479">Metal-binding</keyword>
<evidence type="ECO:0000259" key="11">
    <source>
        <dbReference type="Pfam" id="PF01435"/>
    </source>
</evidence>
<dbReference type="InterPro" id="IPR001915">
    <property type="entry name" value="Peptidase_M48"/>
</dbReference>
<feature type="signal peptide" evidence="8">
    <location>
        <begin position="1"/>
        <end position="29"/>
    </location>
</feature>
<dbReference type="GO" id="GO:0051603">
    <property type="term" value="P:proteolysis involved in protein catabolic process"/>
    <property type="evidence" value="ECO:0007669"/>
    <property type="project" value="TreeGrafter"/>
</dbReference>
<feature type="chain" id="PRO_5038179950" description="Putative beta-barrel assembly-enhancing protease" evidence="8">
    <location>
        <begin position="30"/>
        <end position="515"/>
    </location>
</feature>
<gene>
    <name evidence="12" type="primary">yfgC</name>
    <name evidence="12" type="ORF">GCM10008090_16130</name>
</gene>
<dbReference type="Pfam" id="PF01435">
    <property type="entry name" value="Peptidase_M48"/>
    <property type="match status" value="1"/>
</dbReference>
<comment type="subcellular location">
    <subcellularLocation>
        <location evidence="8">Periplasm</location>
    </subcellularLocation>
</comment>
<dbReference type="GO" id="GO:0008270">
    <property type="term" value="F:zinc ion binding"/>
    <property type="evidence" value="ECO:0007669"/>
    <property type="project" value="UniProtKB-UniRule"/>
</dbReference>
<proteinExistence type="inferred from homology"/>
<evidence type="ECO:0000256" key="5">
    <source>
        <dbReference type="ARBA" id="ARBA00022801"/>
    </source>
</evidence>
<feature type="active site" description="Proton donor" evidence="8">
    <location>
        <position position="235"/>
    </location>
</feature>
<keyword evidence="4 8" id="KW-0574">Periplasm</keyword>
<dbReference type="Proteomes" id="UP000614811">
    <property type="component" value="Unassembled WGS sequence"/>
</dbReference>
<sequence length="515" mass="57422" precursor="true">MRMRKPIHAVVTLCTATTLLLATSLLAQAQHVVEATAKTNSAATDAAMDRQSSKAIRPEDHFDQLPDLGSNAANFLSDYEAKQLGRAFIRQSRAQLPYISDPELVDYINRLGDRLLAVSDEADEDYNFYLVDNTVINAFAVPGGHVVLHSGILIKSESESELASVIGHEIAHVTQKHISRKLEASRYDGWMTLAAVLAAAASGDADVAQAAIGVSQASIVDRQLTYSRSYEAEADSLGIRLLSRAGFDPSAMPIFFKRLLDESRISESHAPEFLRTHPLTINRIAESAERVRAYPPGPKQDETEFKLMQAKANAGYNENHAMVRDQYLSQIKAGNSTLPNRYGYALALSQNGEFDKARTVIDEILNDYPGHVSVRLIQADNELEAGRIEEGLAILEALYQEQIAKGNHMIDVYYANALVLTKHTKEAVPILQAALETQPDDPYLHILLSRAQGENGNDYEAYLERGEYHYLRGHYGFAIEQYKRAFRLTKTEYQRQRLAARIEEIEAEFEALKRL</sequence>
<evidence type="ECO:0000256" key="10">
    <source>
        <dbReference type="SAM" id="Coils"/>
    </source>
</evidence>
<evidence type="ECO:0000256" key="9">
    <source>
        <dbReference type="PROSITE-ProRule" id="PRU00339"/>
    </source>
</evidence>
<comment type="caution">
    <text evidence="12">The sequence shown here is derived from an EMBL/GenBank/DDBJ whole genome shotgun (WGS) entry which is preliminary data.</text>
</comment>
<dbReference type="Pfam" id="PF14559">
    <property type="entry name" value="TPR_19"/>
    <property type="match status" value="1"/>
</dbReference>
<dbReference type="GO" id="GO:0016020">
    <property type="term" value="C:membrane"/>
    <property type="evidence" value="ECO:0007669"/>
    <property type="project" value="InterPro"/>
</dbReference>
<feature type="repeat" description="TPR" evidence="9">
    <location>
        <begin position="459"/>
        <end position="492"/>
    </location>
</feature>
<protein>
    <recommendedName>
        <fullName evidence="8">Putative beta-barrel assembly-enhancing protease</fullName>
        <ecNumber evidence="8">3.4.-.-</ecNumber>
    </recommendedName>
</protein>
<dbReference type="Gene3D" id="3.30.2010.10">
    <property type="entry name" value="Metalloproteases ('zincins'), catalytic domain"/>
    <property type="match status" value="1"/>
</dbReference>
<feature type="domain" description="Peptidase M48" evidence="11">
    <location>
        <begin position="107"/>
        <end position="287"/>
    </location>
</feature>
<evidence type="ECO:0000256" key="1">
    <source>
        <dbReference type="ARBA" id="ARBA00022670"/>
    </source>
</evidence>
<comment type="cofactor">
    <cofactor evidence="8">
        <name>Zn(2+)</name>
        <dbReference type="ChEBI" id="CHEBI:29105"/>
    </cofactor>
    <text evidence="8">Binds 1 zinc ion per subunit.</text>
</comment>
<dbReference type="InterPro" id="IPR030873">
    <property type="entry name" value="Protease_BepA"/>
</dbReference>
<comment type="function">
    <text evidence="8">Functions as both a chaperone and a metalloprotease. Maintains the integrity of the outer membrane by promoting either the assembly or the elimination of outer membrane proteins, depending on their folding state.</text>
</comment>
<keyword evidence="1 8" id="KW-0645">Protease</keyword>
<keyword evidence="5 8" id="KW-0378">Hydrolase</keyword>
<comment type="similarity">
    <text evidence="8">Belongs to the peptidase M48 family. BepA subfamily.</text>
</comment>
<dbReference type="HAMAP" id="MF_00997">
    <property type="entry name" value="Protease_BepA"/>
    <property type="match status" value="1"/>
</dbReference>
<evidence type="ECO:0000313" key="13">
    <source>
        <dbReference type="Proteomes" id="UP000614811"/>
    </source>
</evidence>
<dbReference type="Gene3D" id="1.25.40.10">
    <property type="entry name" value="Tetratricopeptide repeat domain"/>
    <property type="match status" value="1"/>
</dbReference>
<dbReference type="GO" id="GO:0042597">
    <property type="term" value="C:periplasmic space"/>
    <property type="evidence" value="ECO:0007669"/>
    <property type="project" value="UniProtKB-SubCell"/>
</dbReference>
<keyword evidence="13" id="KW-1185">Reference proteome</keyword>
<reference evidence="12" key="2">
    <citation type="submission" date="2020-09" db="EMBL/GenBank/DDBJ databases">
        <authorList>
            <person name="Sun Q."/>
            <person name="Kim S."/>
        </authorList>
    </citation>
    <scope>NUCLEOTIDE SEQUENCE</scope>
    <source>
        <strain evidence="12">KCTC 12711</strain>
    </source>
</reference>
<name>A0A918VJS7_9GAMM</name>